<comment type="caution">
    <text evidence="2">The sequence shown here is derived from an EMBL/GenBank/DDBJ whole genome shotgun (WGS) entry which is preliminary data.</text>
</comment>
<evidence type="ECO:0000313" key="3">
    <source>
        <dbReference type="Proteomes" id="UP000469185"/>
    </source>
</evidence>
<accession>A0A6N9YS57</accession>
<dbReference type="PANTHER" id="PTHR18964:SF149">
    <property type="entry name" value="BIFUNCTIONAL UDP-N-ACETYLGLUCOSAMINE 2-EPIMERASE_N-ACETYLMANNOSAMINE KINASE"/>
    <property type="match status" value="1"/>
</dbReference>
<protein>
    <submittedName>
        <fullName evidence="2">ROK family protein</fullName>
    </submittedName>
</protein>
<name>A0A6N9YS57_9ACTN</name>
<dbReference type="EMBL" id="JAAGOB010000013">
    <property type="protein sequence ID" value="NED97767.1"/>
    <property type="molecule type" value="Genomic_DNA"/>
</dbReference>
<dbReference type="Gene3D" id="3.30.420.40">
    <property type="match status" value="2"/>
</dbReference>
<dbReference type="Proteomes" id="UP000469185">
    <property type="component" value="Unassembled WGS sequence"/>
</dbReference>
<dbReference type="AlphaFoldDB" id="A0A6N9YS57"/>
<dbReference type="InterPro" id="IPR043129">
    <property type="entry name" value="ATPase_NBD"/>
</dbReference>
<organism evidence="2 3">
    <name type="scientific">Phytoactinopolyspora alkaliphila</name>
    <dbReference type="NCBI Taxonomy" id="1783498"/>
    <lineage>
        <taxon>Bacteria</taxon>
        <taxon>Bacillati</taxon>
        <taxon>Actinomycetota</taxon>
        <taxon>Actinomycetes</taxon>
        <taxon>Jiangellales</taxon>
        <taxon>Jiangellaceae</taxon>
        <taxon>Phytoactinopolyspora</taxon>
    </lineage>
</organism>
<dbReference type="InterPro" id="IPR000600">
    <property type="entry name" value="ROK"/>
</dbReference>
<dbReference type="Gene3D" id="1.10.10.10">
    <property type="entry name" value="Winged helix-like DNA-binding domain superfamily/Winged helix DNA-binding domain"/>
    <property type="match status" value="1"/>
</dbReference>
<reference evidence="2 3" key="1">
    <citation type="submission" date="2020-02" db="EMBL/GenBank/DDBJ databases">
        <authorList>
            <person name="Li X.-J."/>
            <person name="Feng X.-M."/>
        </authorList>
    </citation>
    <scope>NUCLEOTIDE SEQUENCE [LARGE SCALE GENOMIC DNA]</scope>
    <source>
        <strain evidence="2 3">CGMCC 4.7225</strain>
    </source>
</reference>
<dbReference type="InterPro" id="IPR036390">
    <property type="entry name" value="WH_DNA-bd_sf"/>
</dbReference>
<dbReference type="PANTHER" id="PTHR18964">
    <property type="entry name" value="ROK (REPRESSOR, ORF, KINASE) FAMILY"/>
    <property type="match status" value="1"/>
</dbReference>
<keyword evidence="3" id="KW-1185">Reference proteome</keyword>
<sequence>MWRGVAAMDVVVDQISLRRYNLSAVLRHLCGAGPRSRARIATDLGLNKATVSSLVAELGERGLVLAGDVERGQVGRPGQVVEVDGRVCGLGLQLGVDHVAAYVLDLRGEMVSSHHRRLDIQDLGPAGTLAMLAELIGSIVGGAAQDGRHIAGVGVGVPGLVESAAGSLRIGANLGWRDTRVVDELVTLLGNPEYPIHLDNDANLAAIAERATGCAVGAGNLIYLTGDVGIGGGVIVDGRVLRGADGFAGEVGHMTLAGDGRLCGCGRKGCWETVAGMPALLREIADPGSPIADPAMELQERLAEIRRRAELGDARTLRGLDAIGTGIGLGASVLVNIFNPQVLVLGGFFSVLGDLLMPAIQGQLSGQVVSESLSQCRVERSAFPFTAAARGGAHVVLESVLADPTRVPPGLARAGGSR</sequence>
<comment type="similarity">
    <text evidence="1">Belongs to the ROK (NagC/XylR) family.</text>
</comment>
<proteinExistence type="inferred from homology"/>
<dbReference type="Pfam" id="PF00480">
    <property type="entry name" value="ROK"/>
    <property type="match status" value="1"/>
</dbReference>
<gene>
    <name evidence="2" type="ORF">G1H11_20930</name>
</gene>
<dbReference type="InterPro" id="IPR036388">
    <property type="entry name" value="WH-like_DNA-bd_sf"/>
</dbReference>
<evidence type="ECO:0000256" key="1">
    <source>
        <dbReference type="ARBA" id="ARBA00006479"/>
    </source>
</evidence>
<dbReference type="SUPFAM" id="SSF46785">
    <property type="entry name" value="Winged helix' DNA-binding domain"/>
    <property type="match status" value="1"/>
</dbReference>
<evidence type="ECO:0000313" key="2">
    <source>
        <dbReference type="EMBL" id="NED97767.1"/>
    </source>
</evidence>
<dbReference type="SUPFAM" id="SSF53067">
    <property type="entry name" value="Actin-like ATPase domain"/>
    <property type="match status" value="1"/>
</dbReference>